<proteinExistence type="predicted"/>
<accession>B4IM33</accession>
<gene>
    <name evidence="2" type="primary">Dsec\GM13284</name>
    <name evidence="2" type="ORF">Dsec_GM13284</name>
</gene>
<organism evidence="3">
    <name type="scientific">Drosophila sechellia</name>
    <name type="common">Fruit fly</name>
    <dbReference type="NCBI Taxonomy" id="7238"/>
    <lineage>
        <taxon>Eukaryota</taxon>
        <taxon>Metazoa</taxon>
        <taxon>Ecdysozoa</taxon>
        <taxon>Arthropoda</taxon>
        <taxon>Hexapoda</taxon>
        <taxon>Insecta</taxon>
        <taxon>Pterygota</taxon>
        <taxon>Neoptera</taxon>
        <taxon>Endopterygota</taxon>
        <taxon>Diptera</taxon>
        <taxon>Brachycera</taxon>
        <taxon>Muscomorpha</taxon>
        <taxon>Ephydroidea</taxon>
        <taxon>Drosophilidae</taxon>
        <taxon>Drosophila</taxon>
        <taxon>Sophophora</taxon>
    </lineage>
</organism>
<dbReference type="Proteomes" id="UP000001292">
    <property type="component" value="Unassembled WGS sequence"/>
</dbReference>
<sequence length="235" mass="27376">MDVWHSDWQAPGADSNDGANPEDDLMHDVLAEQRSNGRDNELNHQLEVSPVLEGQRLTTHHIHRLIDLYRSEHRLWNQSHSSTWSCAATPGLYEQYPVLWHNAHKRVRWDALLGLQMASRLSGISLSPVVIQRRLQPLRKRYRLEKISYLQSVVEGKQAEFISGFEHYTEIECLHKHIDPYVCAVRRKIFENLVGHQIHVQSNCEVKKLGNAKNQEMRKRIKEGLNEEKKLQLIS</sequence>
<dbReference type="HOGENOM" id="CLU_1181297_0_0_1"/>
<evidence type="ECO:0000313" key="3">
    <source>
        <dbReference type="Proteomes" id="UP000001292"/>
    </source>
</evidence>
<name>B4IM33_DROSE</name>
<dbReference type="EMBL" id="CH480924">
    <property type="protein sequence ID" value="EDW43669.1"/>
    <property type="molecule type" value="Genomic_DNA"/>
</dbReference>
<reference evidence="2 3" key="1">
    <citation type="journal article" date="2007" name="Nature">
        <title>Evolution of genes and genomes on the Drosophila phylogeny.</title>
        <authorList>
            <consortium name="Drosophila 12 Genomes Consortium"/>
            <person name="Clark A.G."/>
            <person name="Eisen M.B."/>
            <person name="Smith D.R."/>
            <person name="Bergman C.M."/>
            <person name="Oliver B."/>
            <person name="Markow T.A."/>
            <person name="Kaufman T.C."/>
            <person name="Kellis M."/>
            <person name="Gelbart W."/>
            <person name="Iyer V.N."/>
            <person name="Pollard D.A."/>
            <person name="Sackton T.B."/>
            <person name="Larracuente A.M."/>
            <person name="Singh N.D."/>
            <person name="Abad J.P."/>
            <person name="Abt D.N."/>
            <person name="Adryan B."/>
            <person name="Aguade M."/>
            <person name="Akashi H."/>
            <person name="Anderson W.W."/>
            <person name="Aquadro C.F."/>
            <person name="Ardell D.H."/>
            <person name="Arguello R."/>
            <person name="Artieri C.G."/>
            <person name="Barbash D.A."/>
            <person name="Barker D."/>
            <person name="Barsanti P."/>
            <person name="Batterham P."/>
            <person name="Batzoglou S."/>
            <person name="Begun D."/>
            <person name="Bhutkar A."/>
            <person name="Blanco E."/>
            <person name="Bosak S.A."/>
            <person name="Bradley R.K."/>
            <person name="Brand A.D."/>
            <person name="Brent M.R."/>
            <person name="Brooks A.N."/>
            <person name="Brown R.H."/>
            <person name="Butlin R.K."/>
            <person name="Caggese C."/>
            <person name="Calvi B.R."/>
            <person name="Bernardo de Carvalho A."/>
            <person name="Caspi A."/>
            <person name="Castrezana S."/>
            <person name="Celniker S.E."/>
            <person name="Chang J.L."/>
            <person name="Chapple C."/>
            <person name="Chatterji S."/>
            <person name="Chinwalla A."/>
            <person name="Civetta A."/>
            <person name="Clifton S.W."/>
            <person name="Comeron J.M."/>
            <person name="Costello J.C."/>
            <person name="Coyne J.A."/>
            <person name="Daub J."/>
            <person name="David R.G."/>
            <person name="Delcher A.L."/>
            <person name="Delehaunty K."/>
            <person name="Do C.B."/>
            <person name="Ebling H."/>
            <person name="Edwards K."/>
            <person name="Eickbush T."/>
            <person name="Evans J.D."/>
            <person name="Filipski A."/>
            <person name="Findeiss S."/>
            <person name="Freyhult E."/>
            <person name="Fulton L."/>
            <person name="Fulton R."/>
            <person name="Garcia A.C."/>
            <person name="Gardiner A."/>
            <person name="Garfield D.A."/>
            <person name="Garvin B.E."/>
            <person name="Gibson G."/>
            <person name="Gilbert D."/>
            <person name="Gnerre S."/>
            <person name="Godfrey J."/>
            <person name="Good R."/>
            <person name="Gotea V."/>
            <person name="Gravely B."/>
            <person name="Greenberg A.J."/>
            <person name="Griffiths-Jones S."/>
            <person name="Gross S."/>
            <person name="Guigo R."/>
            <person name="Gustafson E.A."/>
            <person name="Haerty W."/>
            <person name="Hahn M.W."/>
            <person name="Halligan D.L."/>
            <person name="Halpern A.L."/>
            <person name="Halter G.M."/>
            <person name="Han M.V."/>
            <person name="Heger A."/>
            <person name="Hillier L."/>
            <person name="Hinrichs A.S."/>
            <person name="Holmes I."/>
            <person name="Hoskins R.A."/>
            <person name="Hubisz M.J."/>
            <person name="Hultmark D."/>
            <person name="Huntley M.A."/>
            <person name="Jaffe D.B."/>
            <person name="Jagadeeshan S."/>
            <person name="Jeck W.R."/>
            <person name="Johnson J."/>
            <person name="Jones C.D."/>
            <person name="Jordan W.C."/>
            <person name="Karpen G.H."/>
            <person name="Kataoka E."/>
            <person name="Keightley P.D."/>
            <person name="Kheradpour P."/>
            <person name="Kirkness E.F."/>
            <person name="Koerich L.B."/>
            <person name="Kristiansen K."/>
            <person name="Kudrna D."/>
            <person name="Kulathinal R.J."/>
            <person name="Kumar S."/>
            <person name="Kwok R."/>
            <person name="Lander E."/>
            <person name="Langley C.H."/>
            <person name="Lapoint R."/>
            <person name="Lazzaro B.P."/>
            <person name="Lee S.J."/>
            <person name="Levesque L."/>
            <person name="Li R."/>
            <person name="Lin C.F."/>
            <person name="Lin M.F."/>
            <person name="Lindblad-Toh K."/>
            <person name="Llopart A."/>
            <person name="Long M."/>
            <person name="Low L."/>
            <person name="Lozovsky E."/>
            <person name="Lu J."/>
            <person name="Luo M."/>
            <person name="Machado C.A."/>
            <person name="Makalowski W."/>
            <person name="Marzo M."/>
            <person name="Matsuda M."/>
            <person name="Matzkin L."/>
            <person name="McAllister B."/>
            <person name="McBride C.S."/>
            <person name="McKernan B."/>
            <person name="McKernan K."/>
            <person name="Mendez-Lago M."/>
            <person name="Minx P."/>
            <person name="Mollenhauer M.U."/>
            <person name="Montooth K."/>
            <person name="Mount S.M."/>
            <person name="Mu X."/>
            <person name="Myers E."/>
            <person name="Negre B."/>
            <person name="Newfeld S."/>
            <person name="Nielsen R."/>
            <person name="Noor M.A."/>
            <person name="O'Grady P."/>
            <person name="Pachter L."/>
            <person name="Papaceit M."/>
            <person name="Parisi M.J."/>
            <person name="Parisi M."/>
            <person name="Parts L."/>
            <person name="Pedersen J.S."/>
            <person name="Pesole G."/>
            <person name="Phillippy A.M."/>
            <person name="Ponting C.P."/>
            <person name="Pop M."/>
            <person name="Porcelli D."/>
            <person name="Powell J.R."/>
            <person name="Prohaska S."/>
            <person name="Pruitt K."/>
            <person name="Puig M."/>
            <person name="Quesneville H."/>
            <person name="Ram K.R."/>
            <person name="Rand D."/>
            <person name="Rasmussen M.D."/>
            <person name="Reed L.K."/>
            <person name="Reenan R."/>
            <person name="Reily A."/>
            <person name="Remington K.A."/>
            <person name="Rieger T.T."/>
            <person name="Ritchie M.G."/>
            <person name="Robin C."/>
            <person name="Rogers Y.H."/>
            <person name="Rohde C."/>
            <person name="Rozas J."/>
            <person name="Rubenfield M.J."/>
            <person name="Ruiz A."/>
            <person name="Russo S."/>
            <person name="Salzberg S.L."/>
            <person name="Sanchez-Gracia A."/>
            <person name="Saranga D.J."/>
            <person name="Sato H."/>
            <person name="Schaeffer S.W."/>
            <person name="Schatz M.C."/>
            <person name="Schlenke T."/>
            <person name="Schwartz R."/>
            <person name="Segarra C."/>
            <person name="Singh R.S."/>
            <person name="Sirot L."/>
            <person name="Sirota M."/>
            <person name="Sisneros N.B."/>
            <person name="Smith C.D."/>
            <person name="Smith T.F."/>
            <person name="Spieth J."/>
            <person name="Stage D.E."/>
            <person name="Stark A."/>
            <person name="Stephan W."/>
            <person name="Strausberg R.L."/>
            <person name="Strempel S."/>
            <person name="Sturgill D."/>
            <person name="Sutton G."/>
            <person name="Sutton G.G."/>
            <person name="Tao W."/>
            <person name="Teichmann S."/>
            <person name="Tobari Y.N."/>
            <person name="Tomimura Y."/>
            <person name="Tsolas J.M."/>
            <person name="Valente V.L."/>
            <person name="Venter E."/>
            <person name="Venter J.C."/>
            <person name="Vicario S."/>
            <person name="Vieira F.G."/>
            <person name="Vilella A.J."/>
            <person name="Villasante A."/>
            <person name="Walenz B."/>
            <person name="Wang J."/>
            <person name="Wasserman M."/>
            <person name="Watts T."/>
            <person name="Wilson D."/>
            <person name="Wilson R.K."/>
            <person name="Wing R.A."/>
            <person name="Wolfner M.F."/>
            <person name="Wong A."/>
            <person name="Wong G.K."/>
            <person name="Wu C.I."/>
            <person name="Wu G."/>
            <person name="Yamamoto D."/>
            <person name="Yang H.P."/>
            <person name="Yang S.P."/>
            <person name="Yorke J.A."/>
            <person name="Yoshida K."/>
            <person name="Zdobnov E."/>
            <person name="Zhang P."/>
            <person name="Zhang Y."/>
            <person name="Zimin A.V."/>
            <person name="Baldwin J."/>
            <person name="Abdouelleil A."/>
            <person name="Abdulkadir J."/>
            <person name="Abebe A."/>
            <person name="Abera B."/>
            <person name="Abreu J."/>
            <person name="Acer S.C."/>
            <person name="Aftuck L."/>
            <person name="Alexander A."/>
            <person name="An P."/>
            <person name="Anderson E."/>
            <person name="Anderson S."/>
            <person name="Arachi H."/>
            <person name="Azer M."/>
            <person name="Bachantsang P."/>
            <person name="Barry A."/>
            <person name="Bayul T."/>
            <person name="Berlin A."/>
            <person name="Bessette D."/>
            <person name="Bloom T."/>
            <person name="Blye J."/>
            <person name="Boguslavskiy L."/>
            <person name="Bonnet C."/>
            <person name="Boukhgalter B."/>
            <person name="Bourzgui I."/>
            <person name="Brown A."/>
            <person name="Cahill P."/>
            <person name="Channer S."/>
            <person name="Cheshatsang Y."/>
            <person name="Chuda L."/>
            <person name="Citroen M."/>
            <person name="Collymore A."/>
            <person name="Cooke P."/>
            <person name="Costello M."/>
            <person name="D'Aco K."/>
            <person name="Daza R."/>
            <person name="De Haan G."/>
            <person name="DeGray S."/>
            <person name="DeMaso C."/>
            <person name="Dhargay N."/>
            <person name="Dooley K."/>
            <person name="Dooley E."/>
            <person name="Doricent M."/>
            <person name="Dorje P."/>
            <person name="Dorjee K."/>
            <person name="Dupes A."/>
            <person name="Elong R."/>
            <person name="Falk J."/>
            <person name="Farina A."/>
            <person name="Faro S."/>
            <person name="Ferguson D."/>
            <person name="Fisher S."/>
            <person name="Foley C.D."/>
            <person name="Franke A."/>
            <person name="Friedrich D."/>
            <person name="Gadbois L."/>
            <person name="Gearin G."/>
            <person name="Gearin C.R."/>
            <person name="Giannoukos G."/>
            <person name="Goode T."/>
            <person name="Graham J."/>
            <person name="Grandbois E."/>
            <person name="Grewal S."/>
            <person name="Gyaltsen K."/>
            <person name="Hafez N."/>
            <person name="Hagos B."/>
            <person name="Hall J."/>
            <person name="Henson C."/>
            <person name="Hollinger A."/>
            <person name="Honan T."/>
            <person name="Huard M.D."/>
            <person name="Hughes L."/>
            <person name="Hurhula B."/>
            <person name="Husby M.E."/>
            <person name="Kamat A."/>
            <person name="Kanga B."/>
            <person name="Kashin S."/>
            <person name="Khazanovich D."/>
            <person name="Kisner P."/>
            <person name="Lance K."/>
            <person name="Lara M."/>
            <person name="Lee W."/>
            <person name="Lennon N."/>
            <person name="Letendre F."/>
            <person name="LeVine R."/>
            <person name="Lipovsky A."/>
            <person name="Liu X."/>
            <person name="Liu J."/>
            <person name="Liu S."/>
            <person name="Lokyitsang T."/>
            <person name="Lokyitsang Y."/>
            <person name="Lubonja R."/>
            <person name="Lui A."/>
            <person name="MacDonald P."/>
            <person name="Magnisalis V."/>
            <person name="Maru K."/>
            <person name="Matthews C."/>
            <person name="McCusker W."/>
            <person name="McDonough S."/>
            <person name="Mehta T."/>
            <person name="Meldrim J."/>
            <person name="Meneus L."/>
            <person name="Mihai O."/>
            <person name="Mihalev A."/>
            <person name="Mihova T."/>
            <person name="Mittelman R."/>
            <person name="Mlenga V."/>
            <person name="Montmayeur A."/>
            <person name="Mulrain L."/>
            <person name="Navidi A."/>
            <person name="Naylor J."/>
            <person name="Negash T."/>
            <person name="Nguyen T."/>
            <person name="Nguyen N."/>
            <person name="Nicol R."/>
            <person name="Norbu C."/>
            <person name="Norbu N."/>
            <person name="Novod N."/>
            <person name="O'Neill B."/>
            <person name="Osman S."/>
            <person name="Markiewicz E."/>
            <person name="Oyono O.L."/>
            <person name="Patti C."/>
            <person name="Phunkhang P."/>
            <person name="Pierre F."/>
            <person name="Priest M."/>
            <person name="Raghuraman S."/>
            <person name="Rege F."/>
            <person name="Reyes R."/>
            <person name="Rise C."/>
            <person name="Rogov P."/>
            <person name="Ross K."/>
            <person name="Ryan E."/>
            <person name="Settipalli S."/>
            <person name="Shea T."/>
            <person name="Sherpa N."/>
            <person name="Shi L."/>
            <person name="Shih D."/>
            <person name="Sparrow T."/>
            <person name="Spaulding J."/>
            <person name="Stalker J."/>
            <person name="Stange-Thomann N."/>
            <person name="Stavropoulos S."/>
            <person name="Stone C."/>
            <person name="Strader C."/>
            <person name="Tesfaye S."/>
            <person name="Thomson T."/>
            <person name="Thoulutsang Y."/>
            <person name="Thoulutsang D."/>
            <person name="Topham K."/>
            <person name="Topping I."/>
            <person name="Tsamla T."/>
            <person name="Vassiliev H."/>
            <person name="Vo A."/>
            <person name="Wangchuk T."/>
            <person name="Wangdi T."/>
            <person name="Weiand M."/>
            <person name="Wilkinson J."/>
            <person name="Wilson A."/>
            <person name="Yadav S."/>
            <person name="Young G."/>
            <person name="Yu Q."/>
            <person name="Zembek L."/>
            <person name="Zhong D."/>
            <person name="Zimmer A."/>
            <person name="Zwirko Z."/>
            <person name="Jaffe D.B."/>
            <person name="Alvarez P."/>
            <person name="Brockman W."/>
            <person name="Butler J."/>
            <person name="Chin C."/>
            <person name="Gnerre S."/>
            <person name="Grabherr M."/>
            <person name="Kleber M."/>
            <person name="Mauceli E."/>
            <person name="MacCallum I."/>
        </authorList>
    </citation>
    <scope>NUCLEOTIDE SEQUENCE [LARGE SCALE GENOMIC DNA]</scope>
    <source>
        <strain evidence="3">Rob3c / Tucson 14021-0248.25</strain>
    </source>
</reference>
<protein>
    <submittedName>
        <fullName evidence="2">GM13284</fullName>
    </submittedName>
</protein>
<dbReference type="AlphaFoldDB" id="B4IM33"/>
<evidence type="ECO:0000313" key="2">
    <source>
        <dbReference type="EMBL" id="EDW43669.1"/>
    </source>
</evidence>
<feature type="region of interest" description="Disordered" evidence="1">
    <location>
        <begin position="1"/>
        <end position="23"/>
    </location>
</feature>
<keyword evidence="3" id="KW-1185">Reference proteome</keyword>
<evidence type="ECO:0000256" key="1">
    <source>
        <dbReference type="SAM" id="MobiDB-lite"/>
    </source>
</evidence>